<evidence type="ECO:0000313" key="4">
    <source>
        <dbReference type="Proteomes" id="UP000887226"/>
    </source>
</evidence>
<organism evidence="3 4">
    <name type="scientific">Calycina marina</name>
    <dbReference type="NCBI Taxonomy" id="1763456"/>
    <lineage>
        <taxon>Eukaryota</taxon>
        <taxon>Fungi</taxon>
        <taxon>Dikarya</taxon>
        <taxon>Ascomycota</taxon>
        <taxon>Pezizomycotina</taxon>
        <taxon>Leotiomycetes</taxon>
        <taxon>Helotiales</taxon>
        <taxon>Pezizellaceae</taxon>
        <taxon>Calycina</taxon>
    </lineage>
</organism>
<dbReference type="InterPro" id="IPR049192">
    <property type="entry name" value="DUF4246_C"/>
</dbReference>
<evidence type="ECO:0000259" key="2">
    <source>
        <dbReference type="Pfam" id="PF21666"/>
    </source>
</evidence>
<dbReference type="InterPro" id="IPR049207">
    <property type="entry name" value="DUF4246_N"/>
</dbReference>
<evidence type="ECO:0000259" key="1">
    <source>
        <dbReference type="Pfam" id="PF14033"/>
    </source>
</evidence>
<keyword evidence="4" id="KW-1185">Reference proteome</keyword>
<dbReference type="EMBL" id="MU253813">
    <property type="protein sequence ID" value="KAG9246200.1"/>
    <property type="molecule type" value="Genomic_DNA"/>
</dbReference>
<sequence>MSSESQLSIVDRTKEVQLPGFGLRVNHLPNWHPDMSKSERFPHAIADFFAGQGVCKREKRMLDFINKISDKPEWERKVFDEAIVAKWHSEAVVHNNALHDFVLSENMFEYCIRELQEKAEIYKTTGTIAVLDYQATVVKSDTAVEKELRDSLVGHVRILEDVPEHMMDWHPGSGGQVLDLVHPSLFPLVYGVSRALRRGTVPLDGCTTFTGMGEMVAKTHSDVSTIFKRKMAWGTGHSLKPWGAFQWLPSNIAFGQDGKVKISSYINSLQPNTHAKLYKVLEEFVDRSIPLWNESLSWFHERIRIPISGGGDEDYYMPEGLKYERSLQPDDEDADDEYEYDEYEDDYQEWIKEHRILKQVEPRDFRLFEDTLKDATNGASRIDLREKFASSGLQVIFKLANIYLTPKDPVYEGGSWHVEGALNEHICATALYYYSQDNITESHLAFRQSMDAQEMAMKPPQNEFQSLEEYYGISNEEAAIQELGKILTRQDRLLAFPNVLQHSVQRFELADKTKPGHRKLLAMFLVDPHVRILSTANIPPQDRRWWAEEIRNIEPFASLPRELFEKIVEHVEGFPISWEKALKYRQNLMDERGAMADALNEAMEQVR</sequence>
<comment type="caution">
    <text evidence="3">The sequence shown here is derived from an EMBL/GenBank/DDBJ whole genome shotgun (WGS) entry which is preliminary data.</text>
</comment>
<accession>A0A9P7Z747</accession>
<dbReference type="Pfam" id="PF21666">
    <property type="entry name" value="DUF4246_N"/>
    <property type="match status" value="1"/>
</dbReference>
<dbReference type="InterPro" id="IPR025340">
    <property type="entry name" value="DUF4246"/>
</dbReference>
<dbReference type="OrthoDB" id="415532at2759"/>
<proteinExistence type="predicted"/>
<dbReference type="PANTHER" id="PTHR33119:SF1">
    <property type="entry name" value="FE2OG DIOXYGENASE DOMAIN-CONTAINING PROTEIN"/>
    <property type="match status" value="1"/>
</dbReference>
<protein>
    <submittedName>
        <fullName evidence="3">Uncharacterized protein</fullName>
    </submittedName>
</protein>
<gene>
    <name evidence="3" type="ORF">BJ878DRAFT_417509</name>
</gene>
<feature type="domain" description="DUF4246" evidence="1">
    <location>
        <begin position="105"/>
        <end position="549"/>
    </location>
</feature>
<dbReference type="Pfam" id="PF14033">
    <property type="entry name" value="DUF4246"/>
    <property type="match status" value="1"/>
</dbReference>
<name>A0A9P7Z747_9HELO</name>
<evidence type="ECO:0000313" key="3">
    <source>
        <dbReference type="EMBL" id="KAG9246200.1"/>
    </source>
</evidence>
<feature type="domain" description="DUF4246" evidence="2">
    <location>
        <begin position="18"/>
        <end position="90"/>
    </location>
</feature>
<dbReference type="AlphaFoldDB" id="A0A9P7Z747"/>
<dbReference type="PANTHER" id="PTHR33119">
    <property type="entry name" value="IFI3P"/>
    <property type="match status" value="1"/>
</dbReference>
<dbReference type="Proteomes" id="UP000887226">
    <property type="component" value="Unassembled WGS sequence"/>
</dbReference>
<reference evidence="3" key="1">
    <citation type="journal article" date="2021" name="IMA Fungus">
        <title>Genomic characterization of three marine fungi, including Emericellopsis atlantica sp. nov. with signatures of a generalist lifestyle and marine biomass degradation.</title>
        <authorList>
            <person name="Hagestad O.C."/>
            <person name="Hou L."/>
            <person name="Andersen J.H."/>
            <person name="Hansen E.H."/>
            <person name="Altermark B."/>
            <person name="Li C."/>
            <person name="Kuhnert E."/>
            <person name="Cox R.J."/>
            <person name="Crous P.W."/>
            <person name="Spatafora J.W."/>
            <person name="Lail K."/>
            <person name="Amirebrahimi M."/>
            <person name="Lipzen A."/>
            <person name="Pangilinan J."/>
            <person name="Andreopoulos W."/>
            <person name="Hayes R.D."/>
            <person name="Ng V."/>
            <person name="Grigoriev I.V."/>
            <person name="Jackson S.A."/>
            <person name="Sutton T.D.S."/>
            <person name="Dobson A.D.W."/>
            <person name="Rama T."/>
        </authorList>
    </citation>
    <scope>NUCLEOTIDE SEQUENCE</scope>
    <source>
        <strain evidence="3">TRa3180A</strain>
    </source>
</reference>